<evidence type="ECO:0000256" key="4">
    <source>
        <dbReference type="ARBA" id="ARBA00022490"/>
    </source>
</evidence>
<comment type="subcellular location">
    <subcellularLocation>
        <location evidence="1 10">Cytoplasm</location>
    </subcellularLocation>
    <subcellularLocation>
        <location evidence="2">Nucleus</location>
        <location evidence="2">Nucleolus</location>
    </subcellularLocation>
</comment>
<dbReference type="Gene3D" id="1.10.3450.40">
    <property type="entry name" value="Signal recognition particle, SRP68 subunit, RNA-binding domain"/>
    <property type="match status" value="1"/>
</dbReference>
<evidence type="ECO:0000256" key="3">
    <source>
        <dbReference type="ARBA" id="ARBA00009352"/>
    </source>
</evidence>
<feature type="compositionally biased region" description="Basic and acidic residues" evidence="11">
    <location>
        <begin position="396"/>
        <end position="411"/>
    </location>
</feature>
<dbReference type="GeneID" id="95975937"/>
<keyword evidence="6 10" id="KW-0733">Signal recognition particle</keyword>
<accession>A0ABR3PGR6</accession>
<feature type="region of interest" description="Disordered" evidence="11">
    <location>
        <begin position="388"/>
        <end position="411"/>
    </location>
</feature>
<keyword evidence="7" id="KW-0539">Nucleus</keyword>
<evidence type="ECO:0000256" key="9">
    <source>
        <dbReference type="ARBA" id="ARBA00029498"/>
    </source>
</evidence>
<evidence type="ECO:0000256" key="5">
    <source>
        <dbReference type="ARBA" id="ARBA00022884"/>
    </source>
</evidence>
<keyword evidence="13" id="KW-1185">Reference proteome</keyword>
<dbReference type="Pfam" id="PF16969">
    <property type="entry name" value="SRP68"/>
    <property type="match status" value="1"/>
</dbReference>
<evidence type="ECO:0000256" key="6">
    <source>
        <dbReference type="ARBA" id="ARBA00023135"/>
    </source>
</evidence>
<dbReference type="PANTHER" id="PTHR12860:SF0">
    <property type="entry name" value="SIGNAL RECOGNITION PARTICLE SUBUNIT SRP68"/>
    <property type="match status" value="1"/>
</dbReference>
<keyword evidence="8 10" id="KW-0687">Ribonucleoprotein</keyword>
<dbReference type="Proteomes" id="UP001562354">
    <property type="component" value="Unassembled WGS sequence"/>
</dbReference>
<reference evidence="12 13" key="1">
    <citation type="submission" date="2024-07" db="EMBL/GenBank/DDBJ databases">
        <title>Draft sequence of the Neodothiora populina.</title>
        <authorList>
            <person name="Drown D.D."/>
            <person name="Schuette U.S."/>
            <person name="Buechlein A.B."/>
            <person name="Rusch D.R."/>
            <person name="Winton L.W."/>
            <person name="Adams G.A."/>
        </authorList>
    </citation>
    <scope>NUCLEOTIDE SEQUENCE [LARGE SCALE GENOMIC DNA]</scope>
    <source>
        <strain evidence="12 13">CPC 39397</strain>
    </source>
</reference>
<keyword evidence="5 10" id="KW-0694">RNA-binding</keyword>
<dbReference type="PIRSF" id="PIRSF038995">
    <property type="entry name" value="SRP68"/>
    <property type="match status" value="1"/>
</dbReference>
<evidence type="ECO:0000313" key="12">
    <source>
        <dbReference type="EMBL" id="KAL1305337.1"/>
    </source>
</evidence>
<evidence type="ECO:0000256" key="11">
    <source>
        <dbReference type="SAM" id="MobiDB-lite"/>
    </source>
</evidence>
<evidence type="ECO:0000256" key="1">
    <source>
        <dbReference type="ARBA" id="ARBA00004496"/>
    </source>
</evidence>
<dbReference type="InterPro" id="IPR026258">
    <property type="entry name" value="SRP68"/>
</dbReference>
<keyword evidence="4 10" id="KW-0963">Cytoplasm</keyword>
<proteinExistence type="inferred from homology"/>
<organism evidence="12 13">
    <name type="scientific">Neodothiora populina</name>
    <dbReference type="NCBI Taxonomy" id="2781224"/>
    <lineage>
        <taxon>Eukaryota</taxon>
        <taxon>Fungi</taxon>
        <taxon>Dikarya</taxon>
        <taxon>Ascomycota</taxon>
        <taxon>Pezizomycotina</taxon>
        <taxon>Dothideomycetes</taxon>
        <taxon>Dothideomycetidae</taxon>
        <taxon>Dothideales</taxon>
        <taxon>Dothioraceae</taxon>
        <taxon>Neodothiora</taxon>
    </lineage>
</organism>
<comment type="caution">
    <text evidence="12">The sequence shown here is derived from an EMBL/GenBank/DDBJ whole genome shotgun (WGS) entry which is preliminary data.</text>
</comment>
<evidence type="ECO:0000256" key="2">
    <source>
        <dbReference type="ARBA" id="ARBA00004604"/>
    </source>
</evidence>
<evidence type="ECO:0000256" key="8">
    <source>
        <dbReference type="ARBA" id="ARBA00023274"/>
    </source>
</evidence>
<evidence type="ECO:0000256" key="10">
    <source>
        <dbReference type="PIRNR" id="PIRNR038995"/>
    </source>
</evidence>
<comment type="function">
    <text evidence="10">Component of the signal recognition particle (SRP) complex, a ribonucleoprotein complex that mediates the cotranslational targeting of secretory and membrane proteins to the endoplasmic reticulum (ER). The SRP complex interacts with the signal sequence in nascent secretory and membrane proteins and directs them to the membrane of the ER.</text>
</comment>
<dbReference type="InterPro" id="IPR038253">
    <property type="entry name" value="SRP68_N_sf"/>
</dbReference>
<dbReference type="CDD" id="cd15481">
    <property type="entry name" value="SRP68-RBD"/>
    <property type="match status" value="1"/>
</dbReference>
<evidence type="ECO:0000256" key="7">
    <source>
        <dbReference type="ARBA" id="ARBA00023242"/>
    </source>
</evidence>
<dbReference type="PANTHER" id="PTHR12860">
    <property type="entry name" value="SIGNAL RECOGNITION PARTICLE 68 KDA PROTEIN"/>
    <property type="match status" value="1"/>
</dbReference>
<comment type="similarity">
    <text evidence="3 10">Belongs to the SRP68 family.</text>
</comment>
<dbReference type="InterPro" id="IPR034652">
    <property type="entry name" value="SRP68-RBD"/>
</dbReference>
<feature type="region of interest" description="Disordered" evidence="11">
    <location>
        <begin position="608"/>
        <end position="640"/>
    </location>
</feature>
<gene>
    <name evidence="12" type="ORF">AAFC00_002235</name>
</gene>
<name>A0ABR3PGR6_9PEZI</name>
<evidence type="ECO:0000313" key="13">
    <source>
        <dbReference type="Proteomes" id="UP001562354"/>
    </source>
</evidence>
<protein>
    <recommendedName>
        <fullName evidence="9 10">Signal recognition particle subunit SRP68</fullName>
        <shortName evidence="10">SRP68</shortName>
    </recommendedName>
</protein>
<dbReference type="EMBL" id="JBFMKM010000007">
    <property type="protein sequence ID" value="KAL1305337.1"/>
    <property type="molecule type" value="Genomic_DNA"/>
</dbReference>
<sequence length="640" mass="70392">MDITSFTIGSRDAALLVGDYNAYRKQLSRQLLAVRKRLGRSTAKGAKYTNKTTVTADDISKNIEDAHLLLLSTERAWAHAMQIKSSHSEDNAGKGITGQTRSHIISRLNKAAKIAASFLDALRDRSVSGATDTDLLEAEAYRAYLSGSEHFEKQAEGQRSKEALAAEGRWDICLRELAVARVIYATLFTATNKDIFREILAGTVDPTIRYAAYQARLPRSVAVSSVALRFFPRDRTELVSLLQSVDANALSEQTSAAAPQNLGTGDIPNTIQWRGRTANIVDASIGQALATVAAAEPKLNSFLSSSSKPATREKAAAYDEVLIASQDAADATRRAIEELEKEGVDEGDARMQDLRVTSLAVNYALVSWRVGRNRALIGSDDGISFEDKKAKRAKRQKVDSEEKAPKEEARGSKLARLRERIVLYDATIQSIESIKELRGAMRDESFVQEIDGKRAYFQALRCLNIAVSHELMSNHANALALVARGFEYATQSLKSIPADAPEVTTAPTLDLTKTQAQELQTKLKYLVYRTQALVDLDKFHDNAAIAASKNMASAAPLVQRLTEYPTPGVNVDLQNLVTYPPKIEPVPVKPLFFDIAWNYIDYPGRAKEEVEQKAQANGGAEVEQPQEDTPKKKGWFGFGR</sequence>
<dbReference type="RefSeq" id="XP_069201610.1">
    <property type="nucleotide sequence ID" value="XM_069341527.1"/>
</dbReference>